<comment type="subcellular location">
    <subcellularLocation>
        <location evidence="1 4">Cell outer membrane</location>
    </subcellularLocation>
</comment>
<sequence>MKTLFTIICLAFASISVAQETGSIVGKLTDKDFNDEPLAFANVIIKGTTKGVTSDFDGLYALENLAVGTYTLEFSFVGYETVEIPDVLVEANKVTTVNVPMGVSAAALDQVVITTTTKRESAVALLIDQKKASTIKQSIGAEQLSEQGVSDAAGAITKISGISRQEGGSNIYVRGLGDRYLTTTYNGLSLPSNNIERKNIDLGLFTSDIIQFVTVSKAYDTQFYGDFAAGNVDVVAKDYSGKGFLDIELGTGFNSRAIGEDFVKSEGTSYFGYYNRYDNNPFAVVLSHGIDPEDAGTPIRSIGSISGGTSWDVWNEGKLSVFFTGSFDNNFEYREGTAVDYTTVEKKRFPNIEEYEYSTTTTGMANIILRASSDHKVSFNSLFINRASDQVGYFGTKGLGSNRDAILDTDRGFFQQNVQFEQDMIFVNQIIGTSKIDEKIEVDWGVGYNKVFARQPDRKRVSIERYDLFLDNDPTTNASFFNNNDYDNQRYFQNVEEEELNSRLNVAYKASEKVTLNFGYQGRTKERYFENIRYGYDFIEPNTPATDFNNFNSVFDVSNLGTIYNTKVINAIPTLSNTNNPGLPENTFKGNLDVYAGYINAVINAGEKWTIVPGLRAESFNQEIVYDVINIVASDPGFRNSYENFYLPSLSIKYALNEDQNIRLAGSKTISNPEFKEVAPYVYEDVTQRIGGNPDLLNDPSFSEIINVDLKYEWFFGRGELFSIAAFGKQINDPINLVVANDVTGTQRYFRTGDKAEVIGAEVEVRKNILYNDDEAPKLSAGLNVTVMETKQDLKTINGTFSTTFVRDEDELQGASPLLINADINYSPVFGNYRPNVNLVFSYFADRVDALGSGQLGNIVEKAVPTLDFIWRNKIGENFELNASAKNILDPNIERVRENTSEGDVILSGYKRGINASLQLKYIF</sequence>
<feature type="signal peptide" evidence="5">
    <location>
        <begin position="1"/>
        <end position="18"/>
    </location>
</feature>
<dbReference type="Pfam" id="PF13715">
    <property type="entry name" value="CarbopepD_reg_2"/>
    <property type="match status" value="1"/>
</dbReference>
<comment type="similarity">
    <text evidence="4">Belongs to the TonB-dependent receptor family.</text>
</comment>
<dbReference type="Pfam" id="PF07715">
    <property type="entry name" value="Plug"/>
    <property type="match status" value="1"/>
</dbReference>
<dbReference type="PANTHER" id="PTHR40980">
    <property type="entry name" value="PLUG DOMAIN-CONTAINING PROTEIN"/>
    <property type="match status" value="1"/>
</dbReference>
<keyword evidence="5" id="KW-0732">Signal</keyword>
<dbReference type="RefSeq" id="WP_380217689.1">
    <property type="nucleotide sequence ID" value="NZ_JBHTBN010000004.1"/>
</dbReference>
<evidence type="ECO:0000256" key="2">
    <source>
        <dbReference type="ARBA" id="ARBA00023136"/>
    </source>
</evidence>
<dbReference type="Gene3D" id="2.60.40.1120">
    <property type="entry name" value="Carboxypeptidase-like, regulatory domain"/>
    <property type="match status" value="1"/>
</dbReference>
<reference evidence="9" key="1">
    <citation type="journal article" date="2019" name="Int. J. Syst. Evol. Microbiol.">
        <title>The Global Catalogue of Microorganisms (GCM) 10K type strain sequencing project: providing services to taxonomists for standard genome sequencing and annotation.</title>
        <authorList>
            <consortium name="The Broad Institute Genomics Platform"/>
            <consortium name="The Broad Institute Genome Sequencing Center for Infectious Disease"/>
            <person name="Wu L."/>
            <person name="Ma J."/>
        </authorList>
    </citation>
    <scope>NUCLEOTIDE SEQUENCE [LARGE SCALE GENOMIC DNA]</scope>
    <source>
        <strain evidence="9">CGMCC 1.16306</strain>
    </source>
</reference>
<evidence type="ECO:0000313" key="9">
    <source>
        <dbReference type="Proteomes" id="UP001596415"/>
    </source>
</evidence>
<dbReference type="Pfam" id="PF00593">
    <property type="entry name" value="TonB_dep_Rec_b-barrel"/>
    <property type="match status" value="1"/>
</dbReference>
<comment type="caution">
    <text evidence="8">The sequence shown here is derived from an EMBL/GenBank/DDBJ whole genome shotgun (WGS) entry which is preliminary data.</text>
</comment>
<evidence type="ECO:0000256" key="4">
    <source>
        <dbReference type="RuleBase" id="RU003357"/>
    </source>
</evidence>
<protein>
    <submittedName>
        <fullName evidence="8">TonB-dependent receptor domain-containing protein</fullName>
    </submittedName>
</protein>
<dbReference type="Gene3D" id="2.170.130.10">
    <property type="entry name" value="TonB-dependent receptor, plug domain"/>
    <property type="match status" value="1"/>
</dbReference>
<dbReference type="InterPro" id="IPR000531">
    <property type="entry name" value="Beta-barrel_TonB"/>
</dbReference>
<feature type="chain" id="PRO_5045536060" evidence="5">
    <location>
        <begin position="19"/>
        <end position="924"/>
    </location>
</feature>
<feature type="domain" description="TonB-dependent receptor plug" evidence="7">
    <location>
        <begin position="129"/>
        <end position="230"/>
    </location>
</feature>
<gene>
    <name evidence="8" type="ORF">ACFQO1_09025</name>
</gene>
<dbReference type="Proteomes" id="UP001596415">
    <property type="component" value="Unassembled WGS sequence"/>
</dbReference>
<evidence type="ECO:0000259" key="7">
    <source>
        <dbReference type="Pfam" id="PF07715"/>
    </source>
</evidence>
<evidence type="ECO:0000256" key="5">
    <source>
        <dbReference type="SAM" id="SignalP"/>
    </source>
</evidence>
<keyword evidence="3" id="KW-0998">Cell outer membrane</keyword>
<dbReference type="InterPro" id="IPR037066">
    <property type="entry name" value="Plug_dom_sf"/>
</dbReference>
<organism evidence="8 9">
    <name type="scientific">Jejudonia soesokkakensis</name>
    <dbReference type="NCBI Taxonomy" id="1323432"/>
    <lineage>
        <taxon>Bacteria</taxon>
        <taxon>Pseudomonadati</taxon>
        <taxon>Bacteroidota</taxon>
        <taxon>Flavobacteriia</taxon>
        <taxon>Flavobacteriales</taxon>
        <taxon>Flavobacteriaceae</taxon>
        <taxon>Jejudonia</taxon>
    </lineage>
</organism>
<feature type="domain" description="TonB-dependent receptor-like beta-barrel" evidence="6">
    <location>
        <begin position="457"/>
        <end position="888"/>
    </location>
</feature>
<evidence type="ECO:0000256" key="1">
    <source>
        <dbReference type="ARBA" id="ARBA00004442"/>
    </source>
</evidence>
<keyword evidence="2 4" id="KW-0472">Membrane</keyword>
<dbReference type="EMBL" id="JBHTBN010000004">
    <property type="protein sequence ID" value="MFC7357828.1"/>
    <property type="molecule type" value="Genomic_DNA"/>
</dbReference>
<dbReference type="PANTHER" id="PTHR40980:SF5">
    <property type="entry name" value="TONB-DEPENDENT RECEPTOR"/>
    <property type="match status" value="1"/>
</dbReference>
<evidence type="ECO:0000256" key="3">
    <source>
        <dbReference type="ARBA" id="ARBA00023237"/>
    </source>
</evidence>
<dbReference type="SUPFAM" id="SSF49464">
    <property type="entry name" value="Carboxypeptidase regulatory domain-like"/>
    <property type="match status" value="1"/>
</dbReference>
<evidence type="ECO:0000313" key="8">
    <source>
        <dbReference type="EMBL" id="MFC7357828.1"/>
    </source>
</evidence>
<name>A0ABW2MT06_9FLAO</name>
<dbReference type="InterPro" id="IPR036942">
    <property type="entry name" value="Beta-barrel_TonB_sf"/>
</dbReference>
<accession>A0ABW2MT06</accession>
<dbReference type="Gene3D" id="2.40.170.20">
    <property type="entry name" value="TonB-dependent receptor, beta-barrel domain"/>
    <property type="match status" value="1"/>
</dbReference>
<keyword evidence="9" id="KW-1185">Reference proteome</keyword>
<dbReference type="InterPro" id="IPR008969">
    <property type="entry name" value="CarboxyPept-like_regulatory"/>
</dbReference>
<evidence type="ECO:0000259" key="6">
    <source>
        <dbReference type="Pfam" id="PF00593"/>
    </source>
</evidence>
<proteinExistence type="inferred from homology"/>
<dbReference type="InterPro" id="IPR012910">
    <property type="entry name" value="Plug_dom"/>
</dbReference>
<keyword evidence="4" id="KW-0798">TonB box</keyword>
<keyword evidence="8" id="KW-0675">Receptor</keyword>
<dbReference type="SUPFAM" id="SSF56935">
    <property type="entry name" value="Porins"/>
    <property type="match status" value="1"/>
</dbReference>